<dbReference type="EMBL" id="JARBHB010000001">
    <property type="protein sequence ID" value="KAJ8898433.1"/>
    <property type="molecule type" value="Genomic_DNA"/>
</dbReference>
<evidence type="ECO:0000313" key="1">
    <source>
        <dbReference type="EMBL" id="KAJ8898433.1"/>
    </source>
</evidence>
<accession>A0ABQ9IQP9</accession>
<organism evidence="1 2">
    <name type="scientific">Dryococelus australis</name>
    <dbReference type="NCBI Taxonomy" id="614101"/>
    <lineage>
        <taxon>Eukaryota</taxon>
        <taxon>Metazoa</taxon>
        <taxon>Ecdysozoa</taxon>
        <taxon>Arthropoda</taxon>
        <taxon>Hexapoda</taxon>
        <taxon>Insecta</taxon>
        <taxon>Pterygota</taxon>
        <taxon>Neoptera</taxon>
        <taxon>Polyneoptera</taxon>
        <taxon>Phasmatodea</taxon>
        <taxon>Verophasmatodea</taxon>
        <taxon>Anareolatae</taxon>
        <taxon>Phasmatidae</taxon>
        <taxon>Eurycanthinae</taxon>
        <taxon>Dryococelus</taxon>
    </lineage>
</organism>
<gene>
    <name evidence="1" type="ORF">PR048_003793</name>
</gene>
<protein>
    <submittedName>
        <fullName evidence="1">Uncharacterized protein</fullName>
    </submittedName>
</protein>
<keyword evidence="2" id="KW-1185">Reference proteome</keyword>
<sequence>MSDTAQCLPASISFLGLLQQTQVYLKDSHKRFHVYLKHNSRILLSAIGVTRWRSKRDATTKIFGRFHYWVGTEDTDNISHQGTLFVELVVTLYTIGNSQDFNPKVRNEANALLQKFLSFETILVAKAWRLVSTAQNELEEARSQFDKVFRAAKMFASVISRLLDEKIEGNTSLEAENLYLELELPSKRVKKIKKMSGELADEEETVATEEDKFRAFSKLKIIKTRLRSSVTNYNLEAFLILQCERDKLVALNSDMVIDKLCEQSEEMRRLLVL</sequence>
<reference evidence="1 2" key="1">
    <citation type="submission" date="2023-02" db="EMBL/GenBank/DDBJ databases">
        <title>LHISI_Scaffold_Assembly.</title>
        <authorList>
            <person name="Stuart O.P."/>
            <person name="Cleave R."/>
            <person name="Magrath M.J.L."/>
            <person name="Mikheyev A.S."/>
        </authorList>
    </citation>
    <scope>NUCLEOTIDE SEQUENCE [LARGE SCALE GENOMIC DNA]</scope>
    <source>
        <strain evidence="1">Daus_M_001</strain>
        <tissue evidence="1">Leg muscle</tissue>
    </source>
</reference>
<comment type="caution">
    <text evidence="1">The sequence shown here is derived from an EMBL/GenBank/DDBJ whole genome shotgun (WGS) entry which is preliminary data.</text>
</comment>
<name>A0ABQ9IQP9_9NEOP</name>
<evidence type="ECO:0000313" key="2">
    <source>
        <dbReference type="Proteomes" id="UP001159363"/>
    </source>
</evidence>
<dbReference type="Proteomes" id="UP001159363">
    <property type="component" value="Chromosome 1"/>
</dbReference>
<proteinExistence type="predicted"/>